<dbReference type="EC" id="4.2.1.10" evidence="4"/>
<evidence type="ECO:0000256" key="4">
    <source>
        <dbReference type="HAMAP-Rule" id="MF_00214"/>
    </source>
</evidence>
<feature type="binding site" evidence="4">
    <location>
        <position position="213"/>
    </location>
    <ligand>
        <name>3-dehydroquinate</name>
        <dbReference type="ChEBI" id="CHEBI:32364"/>
    </ligand>
</feature>
<feature type="binding site" evidence="4">
    <location>
        <position position="232"/>
    </location>
    <ligand>
        <name>3-dehydroquinate</name>
        <dbReference type="ChEBI" id="CHEBI:32364"/>
    </ligand>
</feature>
<reference evidence="5 7" key="1">
    <citation type="submission" date="2019-03" db="EMBL/GenBank/DDBJ databases">
        <title>Genomic Encyclopedia of Type Strains, Phase IV (KMG-IV): sequencing the most valuable type-strain genomes for metagenomic binning, comparative biology and taxonomic classification.</title>
        <authorList>
            <person name="Goeker M."/>
        </authorList>
    </citation>
    <scope>NUCLEOTIDE SEQUENCE [LARGE SCALE GENOMIC DNA]</scope>
    <source>
        <strain evidence="5 7">DSM 17474</strain>
    </source>
</reference>
<keyword evidence="4" id="KW-0028">Amino-acid biosynthesis</keyword>
<dbReference type="EMBL" id="CP091507">
    <property type="protein sequence ID" value="UOO78695.1"/>
    <property type="molecule type" value="Genomic_DNA"/>
</dbReference>
<dbReference type="InterPro" id="IPR018508">
    <property type="entry name" value="3-dehydroquinate_DH_AS"/>
</dbReference>
<feature type="active site" description="Proton donor/acceptor" evidence="4">
    <location>
        <position position="143"/>
    </location>
</feature>
<dbReference type="InterPro" id="IPR013785">
    <property type="entry name" value="Aldolase_TIM"/>
</dbReference>
<dbReference type="Pfam" id="PF01487">
    <property type="entry name" value="DHquinase_I"/>
    <property type="match status" value="1"/>
</dbReference>
<evidence type="ECO:0000313" key="6">
    <source>
        <dbReference type="EMBL" id="UOO78695.1"/>
    </source>
</evidence>
<keyword evidence="7" id="KW-1185">Reference proteome</keyword>
<dbReference type="GO" id="GO:0003855">
    <property type="term" value="F:3-dehydroquinate dehydratase activity"/>
    <property type="evidence" value="ECO:0007669"/>
    <property type="project" value="UniProtKB-UniRule"/>
</dbReference>
<dbReference type="Gene3D" id="3.20.20.70">
    <property type="entry name" value="Aldolase class I"/>
    <property type="match status" value="1"/>
</dbReference>
<dbReference type="PANTHER" id="PTHR43699:SF1">
    <property type="entry name" value="3-DEHYDROQUINATE DEHYDRATASE"/>
    <property type="match status" value="1"/>
</dbReference>
<proteinExistence type="inferred from homology"/>
<comment type="similarity">
    <text evidence="4">Belongs to the type-I 3-dehydroquinase family.</text>
</comment>
<dbReference type="InterPro" id="IPR001381">
    <property type="entry name" value="DHquinase_I"/>
</dbReference>
<accession>A0AAE9GRI8</accession>
<dbReference type="RefSeq" id="WP_132953207.1">
    <property type="nucleotide sequence ID" value="NZ_CP091507.1"/>
</dbReference>
<feature type="binding site" evidence="4">
    <location>
        <position position="236"/>
    </location>
    <ligand>
        <name>3-dehydroquinate</name>
        <dbReference type="ChEBI" id="CHEBI:32364"/>
    </ligand>
</feature>
<comment type="pathway">
    <text evidence="4">Metabolic intermediate biosynthesis; chorismate biosynthesis; chorismate from D-erythrose 4-phosphate and phosphoenolpyruvate: step 3/7.</text>
</comment>
<protein>
    <recommendedName>
        <fullName evidence="4">3-dehydroquinate dehydratase</fullName>
        <shortName evidence="4">3-dehydroquinase</shortName>
        <ecNumber evidence="4">4.2.1.10</ecNumber>
    </recommendedName>
    <alternativeName>
        <fullName evidence="4">Type I DHQase</fullName>
    </alternativeName>
    <alternativeName>
        <fullName evidence="4">Type I dehydroquinase</fullName>
        <shortName evidence="4">DHQ1</shortName>
    </alternativeName>
</protein>
<reference evidence="6" key="3">
    <citation type="journal article" date="2022" name="Res Sq">
        <title>Evolution of multicellular longitudinally dividing oral cavity symbionts (Neisseriaceae).</title>
        <authorList>
            <person name="Nyongesa S."/>
            <person name="Weber P."/>
            <person name="Bernet E."/>
            <person name="Pullido F."/>
            <person name="Nieckarz M."/>
            <person name="Delaby M."/>
            <person name="Nieves C."/>
            <person name="Viehboeck T."/>
            <person name="Krause N."/>
            <person name="Rivera-Millot A."/>
            <person name="Nakamura A."/>
            <person name="Vischer N."/>
            <person name="VanNieuwenhze M."/>
            <person name="Brun Y."/>
            <person name="Cava F."/>
            <person name="Bulgheresi S."/>
            <person name="Veyrier F."/>
        </authorList>
    </citation>
    <scope>NUCLEOTIDE SEQUENCE</scope>
    <source>
        <strain evidence="6">1258/02</strain>
    </source>
</reference>
<comment type="caution">
    <text evidence="4">Lacks conserved residue(s) required for the propagation of feature annotation.</text>
</comment>
<evidence type="ECO:0000313" key="5">
    <source>
        <dbReference type="EMBL" id="TCP07802.1"/>
    </source>
</evidence>
<dbReference type="PROSITE" id="PS01028">
    <property type="entry name" value="DEHYDROQUINASE_I"/>
    <property type="match status" value="1"/>
</dbReference>
<dbReference type="AlphaFoldDB" id="A0AAE9GRI8"/>
<dbReference type="Proteomes" id="UP000829756">
    <property type="component" value="Chromosome"/>
</dbReference>
<dbReference type="KEGG" id="usu:LVJ78_08255"/>
<dbReference type="GO" id="GO:0009423">
    <property type="term" value="P:chorismate biosynthetic process"/>
    <property type="evidence" value="ECO:0007669"/>
    <property type="project" value="UniProtKB-UniRule"/>
</dbReference>
<gene>
    <name evidence="4 6" type="primary">aroD</name>
    <name evidence="5" type="ORF">EV680_10643</name>
    <name evidence="6" type="ORF">LVJ78_08255</name>
</gene>
<dbReference type="EMBL" id="SLXE01000006">
    <property type="protein sequence ID" value="TCP07802.1"/>
    <property type="molecule type" value="Genomic_DNA"/>
</dbReference>
<comment type="subunit">
    <text evidence="4">Homodimer.</text>
</comment>
<keyword evidence="3 4" id="KW-0704">Schiff base</keyword>
<dbReference type="NCBIfam" id="TIGR01093">
    <property type="entry name" value="aroD"/>
    <property type="match status" value="1"/>
</dbReference>
<evidence type="ECO:0000256" key="2">
    <source>
        <dbReference type="ARBA" id="ARBA00023239"/>
    </source>
</evidence>
<dbReference type="GO" id="GO:0009073">
    <property type="term" value="P:aromatic amino acid family biosynthetic process"/>
    <property type="evidence" value="ECO:0007669"/>
    <property type="project" value="UniProtKB-KW"/>
</dbReference>
<organism evidence="6 8">
    <name type="scientific">Uruburuella suis</name>
    <dbReference type="NCBI Taxonomy" id="252130"/>
    <lineage>
        <taxon>Bacteria</taxon>
        <taxon>Pseudomonadati</taxon>
        <taxon>Pseudomonadota</taxon>
        <taxon>Betaproteobacteria</taxon>
        <taxon>Neisseriales</taxon>
        <taxon>Neisseriaceae</taxon>
        <taxon>Uruburuella</taxon>
    </lineage>
</organism>
<feature type="binding site" evidence="4">
    <location>
        <position position="82"/>
    </location>
    <ligand>
        <name>3-dehydroquinate</name>
        <dbReference type="ChEBI" id="CHEBI:32364"/>
    </ligand>
</feature>
<keyword evidence="2 4" id="KW-0456">Lyase</keyword>
<feature type="binding site" evidence="4">
    <location>
        <begin position="46"/>
        <end position="48"/>
    </location>
    <ligand>
        <name>3-dehydroquinate</name>
        <dbReference type="ChEBI" id="CHEBI:32364"/>
    </ligand>
</feature>
<evidence type="ECO:0000256" key="1">
    <source>
        <dbReference type="ARBA" id="ARBA00001864"/>
    </source>
</evidence>
<dbReference type="FunFam" id="3.20.20.70:FF:000047">
    <property type="entry name" value="3-dehydroquinate dehydratase"/>
    <property type="match status" value="1"/>
</dbReference>
<dbReference type="GO" id="GO:0008652">
    <property type="term" value="P:amino acid biosynthetic process"/>
    <property type="evidence" value="ECO:0007669"/>
    <property type="project" value="UniProtKB-KW"/>
</dbReference>
<feature type="active site" description="Schiff-base intermediate with substrate" evidence="4">
    <location>
        <position position="170"/>
    </location>
</feature>
<dbReference type="HAMAP" id="MF_00214">
    <property type="entry name" value="AroD"/>
    <property type="match status" value="1"/>
</dbReference>
<reference evidence="6" key="2">
    <citation type="submission" date="2021-12" db="EMBL/GenBank/DDBJ databases">
        <authorList>
            <person name="Veyrier F.J."/>
        </authorList>
    </citation>
    <scope>NUCLEOTIDE SEQUENCE</scope>
    <source>
        <strain evidence="6">1258/02</strain>
    </source>
</reference>
<evidence type="ECO:0000313" key="8">
    <source>
        <dbReference type="Proteomes" id="UP000829756"/>
    </source>
</evidence>
<dbReference type="CDD" id="cd00502">
    <property type="entry name" value="DHQase_I"/>
    <property type="match status" value="1"/>
</dbReference>
<comment type="catalytic activity">
    <reaction evidence="1 4">
        <text>3-dehydroquinate = 3-dehydroshikimate + H2O</text>
        <dbReference type="Rhea" id="RHEA:21096"/>
        <dbReference type="ChEBI" id="CHEBI:15377"/>
        <dbReference type="ChEBI" id="CHEBI:16630"/>
        <dbReference type="ChEBI" id="CHEBI:32364"/>
        <dbReference type="EC" id="4.2.1.10"/>
    </reaction>
</comment>
<dbReference type="InterPro" id="IPR050146">
    <property type="entry name" value="Type-I_3-dehydroquinase"/>
</dbReference>
<dbReference type="SUPFAM" id="SSF51569">
    <property type="entry name" value="Aldolase"/>
    <property type="match status" value="1"/>
</dbReference>
<comment type="function">
    <text evidence="4">Involved in the third step of the chorismate pathway, which leads to the biosynthesis of aromatic amino acids. Catalyzes the cis-dehydration of 3-dehydroquinate (DHQ) and introduces the first double bond of the aromatic ring to yield 3-dehydroshikimate.</text>
</comment>
<evidence type="ECO:0000256" key="3">
    <source>
        <dbReference type="ARBA" id="ARBA00023270"/>
    </source>
</evidence>
<evidence type="ECO:0000313" key="7">
    <source>
        <dbReference type="Proteomes" id="UP000294721"/>
    </source>
</evidence>
<dbReference type="Proteomes" id="UP000294721">
    <property type="component" value="Unassembled WGS sequence"/>
</dbReference>
<dbReference type="GO" id="GO:0046279">
    <property type="term" value="P:3,4-dihydroxybenzoate biosynthetic process"/>
    <property type="evidence" value="ECO:0007669"/>
    <property type="project" value="TreeGrafter"/>
</dbReference>
<name>A0AAE9GRI8_9NEIS</name>
<keyword evidence="4" id="KW-0057">Aromatic amino acid biosynthesis</keyword>
<sequence length="252" mass="26428">MNSIRVKNLIIGSGRPKICVPLVADTPAALQAAVAGLLGVEYDLVEFRADFLNAAADQAQVLACLKSVRAQLPDVPLLFTFRTFAEGGACEMAPADYFDLLHAAAASGDADLIDIELFAGDEGVQAAIAAAKAHGVAVVLCNHDFQQTPAEAEIVGRLCRMQDWGADICKIAVMPQSAADVLTLLSATETMQRCHARRPLITMAMGRLGMVSRLAGEVFGSAVSFGAAGQASAPGQIDAGDLRFILQMLAQD</sequence>
<dbReference type="PANTHER" id="PTHR43699">
    <property type="entry name" value="3-DEHYDROQUINATE DEHYDRATASE"/>
    <property type="match status" value="1"/>
</dbReference>